<feature type="compositionally biased region" description="Basic residues" evidence="1">
    <location>
        <begin position="285"/>
        <end position="299"/>
    </location>
</feature>
<name>A0A0D7BF25_9AGAR</name>
<gene>
    <name evidence="2" type="ORF">CYLTODRAFT_489436</name>
</gene>
<dbReference type="AlphaFoldDB" id="A0A0D7BF25"/>
<sequence>MGSKCSIWFHHVNCQVGHWVGVGEKAPKVLHRIDRLAGVMPGTTNPNNRDNLCMKDGAFHAHWTDANCLVIPVSSTTDLSPPKRLRDITKHNMRCAPRDRINIYDWIPPTDSETSPGQLYLAIFFNWPTKTITLWGYSDSLSFDVPVEDGVLTFMNNHPLLVSFASARNRQRLMKSKKWRTFVGKQTPKIRKAIEKFEQMVADWLSLNIIETRAQFNAGMLPAQIHAPPTTHDAEDTDVPVRRNTRSNAKAVAELQAAAQNRPRMTRSQSTPNLKQKAKAPAPALKRKKSVKTLKKNLKRAAEDEDDGGNAVASTSQAAARPVAKKTRK</sequence>
<feature type="region of interest" description="Disordered" evidence="1">
    <location>
        <begin position="256"/>
        <end position="329"/>
    </location>
</feature>
<organism evidence="2 3">
    <name type="scientific">Cylindrobasidium torrendii FP15055 ss-10</name>
    <dbReference type="NCBI Taxonomy" id="1314674"/>
    <lineage>
        <taxon>Eukaryota</taxon>
        <taxon>Fungi</taxon>
        <taxon>Dikarya</taxon>
        <taxon>Basidiomycota</taxon>
        <taxon>Agaricomycotina</taxon>
        <taxon>Agaricomycetes</taxon>
        <taxon>Agaricomycetidae</taxon>
        <taxon>Agaricales</taxon>
        <taxon>Marasmiineae</taxon>
        <taxon>Physalacriaceae</taxon>
        <taxon>Cylindrobasidium</taxon>
    </lineage>
</organism>
<evidence type="ECO:0000313" key="2">
    <source>
        <dbReference type="EMBL" id="KIY68810.1"/>
    </source>
</evidence>
<evidence type="ECO:0000256" key="1">
    <source>
        <dbReference type="SAM" id="MobiDB-lite"/>
    </source>
</evidence>
<dbReference type="Proteomes" id="UP000054007">
    <property type="component" value="Unassembled WGS sequence"/>
</dbReference>
<dbReference type="EMBL" id="KN880495">
    <property type="protein sequence ID" value="KIY68810.1"/>
    <property type="molecule type" value="Genomic_DNA"/>
</dbReference>
<proteinExistence type="predicted"/>
<keyword evidence="3" id="KW-1185">Reference proteome</keyword>
<protein>
    <submittedName>
        <fullName evidence="2">Uncharacterized protein</fullName>
    </submittedName>
</protein>
<reference evidence="2 3" key="1">
    <citation type="journal article" date="2015" name="Fungal Genet. Biol.">
        <title>Evolution of novel wood decay mechanisms in Agaricales revealed by the genome sequences of Fistulina hepatica and Cylindrobasidium torrendii.</title>
        <authorList>
            <person name="Floudas D."/>
            <person name="Held B.W."/>
            <person name="Riley R."/>
            <person name="Nagy L.G."/>
            <person name="Koehler G."/>
            <person name="Ransdell A.S."/>
            <person name="Younus H."/>
            <person name="Chow J."/>
            <person name="Chiniquy J."/>
            <person name="Lipzen A."/>
            <person name="Tritt A."/>
            <person name="Sun H."/>
            <person name="Haridas S."/>
            <person name="LaButti K."/>
            <person name="Ohm R.A."/>
            <person name="Kues U."/>
            <person name="Blanchette R.A."/>
            <person name="Grigoriev I.V."/>
            <person name="Minto R.E."/>
            <person name="Hibbett D.S."/>
        </authorList>
    </citation>
    <scope>NUCLEOTIDE SEQUENCE [LARGE SCALE GENOMIC DNA]</scope>
    <source>
        <strain evidence="2 3">FP15055 ss-10</strain>
    </source>
</reference>
<evidence type="ECO:0000313" key="3">
    <source>
        <dbReference type="Proteomes" id="UP000054007"/>
    </source>
</evidence>
<accession>A0A0D7BF25</accession>